<evidence type="ECO:0000313" key="2">
    <source>
        <dbReference type="EMBL" id="ESN96156.1"/>
    </source>
</evidence>
<dbReference type="AlphaFoldDB" id="T1ETS3"/>
<dbReference type="HOGENOM" id="CLU_2006377_0_0_1"/>
<feature type="region of interest" description="Disordered" evidence="1">
    <location>
        <begin position="66"/>
        <end position="98"/>
    </location>
</feature>
<dbReference type="KEGG" id="hro:HELRODRAFT_163188"/>
<dbReference type="EMBL" id="AMQM01001335">
    <property type="status" value="NOT_ANNOTATED_CDS"/>
    <property type="molecule type" value="Genomic_DNA"/>
</dbReference>
<organism evidence="3 4">
    <name type="scientific">Helobdella robusta</name>
    <name type="common">Californian leech</name>
    <dbReference type="NCBI Taxonomy" id="6412"/>
    <lineage>
        <taxon>Eukaryota</taxon>
        <taxon>Metazoa</taxon>
        <taxon>Spiralia</taxon>
        <taxon>Lophotrochozoa</taxon>
        <taxon>Annelida</taxon>
        <taxon>Clitellata</taxon>
        <taxon>Hirudinea</taxon>
        <taxon>Rhynchobdellida</taxon>
        <taxon>Glossiphoniidae</taxon>
        <taxon>Helobdella</taxon>
    </lineage>
</organism>
<dbReference type="GeneID" id="20199973"/>
<sequence>MYYTDPSLTSSGIPFYLPPSVNNFSTGRPPYPYPSAATYGPYNSSLQDQYPVGELNISMAETRVNSTEPKFDNNNNNHHHHHNNNNNNDNNNNVKGSTEHRNVNDFEVYKYKYINTNNTKINFI</sequence>
<keyword evidence="4" id="KW-1185">Reference proteome</keyword>
<dbReference type="EMBL" id="AMQM01001336">
    <property type="status" value="NOT_ANNOTATED_CDS"/>
    <property type="molecule type" value="Genomic_DNA"/>
</dbReference>
<evidence type="ECO:0000313" key="4">
    <source>
        <dbReference type="Proteomes" id="UP000015101"/>
    </source>
</evidence>
<dbReference type="Proteomes" id="UP000015101">
    <property type="component" value="Unassembled WGS sequence"/>
</dbReference>
<gene>
    <name evidence="3" type="primary">20199973</name>
    <name evidence="2" type="ORF">HELRODRAFT_163188</name>
</gene>
<reference evidence="4" key="1">
    <citation type="submission" date="2012-12" db="EMBL/GenBank/DDBJ databases">
        <authorList>
            <person name="Hellsten U."/>
            <person name="Grimwood J."/>
            <person name="Chapman J.A."/>
            <person name="Shapiro H."/>
            <person name="Aerts A."/>
            <person name="Otillar R.P."/>
            <person name="Terry A.Y."/>
            <person name="Boore J.L."/>
            <person name="Simakov O."/>
            <person name="Marletaz F."/>
            <person name="Cho S.-J."/>
            <person name="Edsinger-Gonzales E."/>
            <person name="Havlak P."/>
            <person name="Kuo D.-H."/>
            <person name="Larsson T."/>
            <person name="Lv J."/>
            <person name="Arendt D."/>
            <person name="Savage R."/>
            <person name="Osoegawa K."/>
            <person name="de Jong P."/>
            <person name="Lindberg D.R."/>
            <person name="Seaver E.C."/>
            <person name="Weisblat D.A."/>
            <person name="Putnam N.H."/>
            <person name="Grigoriev I.V."/>
            <person name="Rokhsar D.S."/>
        </authorList>
    </citation>
    <scope>NUCLEOTIDE SEQUENCE</scope>
</reference>
<protein>
    <submittedName>
        <fullName evidence="2 3">Uncharacterized protein</fullName>
    </submittedName>
</protein>
<evidence type="ECO:0000256" key="1">
    <source>
        <dbReference type="SAM" id="MobiDB-lite"/>
    </source>
</evidence>
<dbReference type="InParanoid" id="T1ETS3"/>
<reference evidence="2 4" key="2">
    <citation type="journal article" date="2013" name="Nature">
        <title>Insights into bilaterian evolution from three spiralian genomes.</title>
        <authorList>
            <person name="Simakov O."/>
            <person name="Marletaz F."/>
            <person name="Cho S.J."/>
            <person name="Edsinger-Gonzales E."/>
            <person name="Havlak P."/>
            <person name="Hellsten U."/>
            <person name="Kuo D.H."/>
            <person name="Larsson T."/>
            <person name="Lv J."/>
            <person name="Arendt D."/>
            <person name="Savage R."/>
            <person name="Osoegawa K."/>
            <person name="de Jong P."/>
            <person name="Grimwood J."/>
            <person name="Chapman J.A."/>
            <person name="Shapiro H."/>
            <person name="Aerts A."/>
            <person name="Otillar R.P."/>
            <person name="Terry A.Y."/>
            <person name="Boore J.L."/>
            <person name="Grigoriev I.V."/>
            <person name="Lindberg D.R."/>
            <person name="Seaver E.C."/>
            <person name="Weisblat D.A."/>
            <person name="Putnam N.H."/>
            <person name="Rokhsar D.S."/>
        </authorList>
    </citation>
    <scope>NUCLEOTIDE SEQUENCE</scope>
</reference>
<accession>T1ETS3</accession>
<dbReference type="CTD" id="20199973"/>
<dbReference type="EMBL" id="AMQM01001333">
    <property type="status" value="NOT_ANNOTATED_CDS"/>
    <property type="molecule type" value="Genomic_DNA"/>
</dbReference>
<dbReference type="RefSeq" id="XP_009025385.1">
    <property type="nucleotide sequence ID" value="XM_009027137.1"/>
</dbReference>
<proteinExistence type="predicted"/>
<dbReference type="EMBL" id="AMQM01001334">
    <property type="status" value="NOT_ANNOTATED_CDS"/>
    <property type="molecule type" value="Genomic_DNA"/>
</dbReference>
<evidence type="ECO:0000313" key="3">
    <source>
        <dbReference type="EnsemblMetazoa" id="HelroP163188"/>
    </source>
</evidence>
<dbReference type="EMBL" id="KB097495">
    <property type="protein sequence ID" value="ESN96156.1"/>
    <property type="molecule type" value="Genomic_DNA"/>
</dbReference>
<name>T1ETS3_HELRO</name>
<feature type="compositionally biased region" description="Low complexity" evidence="1">
    <location>
        <begin position="84"/>
        <end position="93"/>
    </location>
</feature>
<reference evidence="3" key="3">
    <citation type="submission" date="2015-06" db="UniProtKB">
        <authorList>
            <consortium name="EnsemblMetazoa"/>
        </authorList>
    </citation>
    <scope>IDENTIFICATION</scope>
</reference>
<dbReference type="EnsemblMetazoa" id="HelroT163188">
    <property type="protein sequence ID" value="HelroP163188"/>
    <property type="gene ID" value="HelroG163188"/>
</dbReference>